<feature type="region of interest" description="Disordered" evidence="1">
    <location>
        <begin position="1"/>
        <end position="58"/>
    </location>
</feature>
<accession>A0A5P1F608</accession>
<name>A0A5P1F608_ASPOF</name>
<proteinExistence type="predicted"/>
<gene>
    <name evidence="2" type="ORF">A4U43_C04F28240</name>
</gene>
<feature type="compositionally biased region" description="Low complexity" evidence="1">
    <location>
        <begin position="39"/>
        <end position="50"/>
    </location>
</feature>
<sequence>MGIPVTRYFLDHPPADSSLPESSSSQSSSSRDPSPPPSSSRACDRSPPASTSHIPDPTAHCLDSLEERVFECLIVFERRQEEIRAEAQGWHYEELRRFDNIESRIDDLVRVQ</sequence>
<dbReference type="Gramene" id="ONK73193">
    <property type="protein sequence ID" value="ONK73193"/>
    <property type="gene ID" value="A4U43_C04F28240"/>
</dbReference>
<dbReference type="Proteomes" id="UP000243459">
    <property type="component" value="Chromosome 4"/>
</dbReference>
<feature type="compositionally biased region" description="Low complexity" evidence="1">
    <location>
        <begin position="15"/>
        <end position="32"/>
    </location>
</feature>
<protein>
    <submittedName>
        <fullName evidence="2">Uncharacterized protein</fullName>
    </submittedName>
</protein>
<evidence type="ECO:0000313" key="2">
    <source>
        <dbReference type="EMBL" id="ONK73193.1"/>
    </source>
</evidence>
<reference evidence="3" key="1">
    <citation type="journal article" date="2017" name="Nat. Commun.">
        <title>The asparagus genome sheds light on the origin and evolution of a young Y chromosome.</title>
        <authorList>
            <person name="Harkess A."/>
            <person name="Zhou J."/>
            <person name="Xu C."/>
            <person name="Bowers J.E."/>
            <person name="Van der Hulst R."/>
            <person name="Ayyampalayam S."/>
            <person name="Mercati F."/>
            <person name="Riccardi P."/>
            <person name="McKain M.R."/>
            <person name="Kakrana A."/>
            <person name="Tang H."/>
            <person name="Ray J."/>
            <person name="Groenendijk J."/>
            <person name="Arikit S."/>
            <person name="Mathioni S.M."/>
            <person name="Nakano M."/>
            <person name="Shan H."/>
            <person name="Telgmann-Rauber A."/>
            <person name="Kanno A."/>
            <person name="Yue Z."/>
            <person name="Chen H."/>
            <person name="Li W."/>
            <person name="Chen Y."/>
            <person name="Xu X."/>
            <person name="Zhang Y."/>
            <person name="Luo S."/>
            <person name="Chen H."/>
            <person name="Gao J."/>
            <person name="Mao Z."/>
            <person name="Pires J.C."/>
            <person name="Luo M."/>
            <person name="Kudrna D."/>
            <person name="Wing R.A."/>
            <person name="Meyers B.C."/>
            <person name="Yi K."/>
            <person name="Kong H."/>
            <person name="Lavrijsen P."/>
            <person name="Sunseri F."/>
            <person name="Falavigna A."/>
            <person name="Ye Y."/>
            <person name="Leebens-Mack J.H."/>
            <person name="Chen G."/>
        </authorList>
    </citation>
    <scope>NUCLEOTIDE SEQUENCE [LARGE SCALE GENOMIC DNA]</scope>
    <source>
        <strain evidence="3">cv. DH0086</strain>
    </source>
</reference>
<dbReference type="EMBL" id="CM007384">
    <property type="protein sequence ID" value="ONK73193.1"/>
    <property type="molecule type" value="Genomic_DNA"/>
</dbReference>
<organism evidence="2 3">
    <name type="scientific">Asparagus officinalis</name>
    <name type="common">Garden asparagus</name>
    <dbReference type="NCBI Taxonomy" id="4686"/>
    <lineage>
        <taxon>Eukaryota</taxon>
        <taxon>Viridiplantae</taxon>
        <taxon>Streptophyta</taxon>
        <taxon>Embryophyta</taxon>
        <taxon>Tracheophyta</taxon>
        <taxon>Spermatophyta</taxon>
        <taxon>Magnoliopsida</taxon>
        <taxon>Liliopsida</taxon>
        <taxon>Asparagales</taxon>
        <taxon>Asparagaceae</taxon>
        <taxon>Asparagoideae</taxon>
        <taxon>Asparagus</taxon>
    </lineage>
</organism>
<evidence type="ECO:0000256" key="1">
    <source>
        <dbReference type="SAM" id="MobiDB-lite"/>
    </source>
</evidence>
<keyword evidence="3" id="KW-1185">Reference proteome</keyword>
<evidence type="ECO:0000313" key="3">
    <source>
        <dbReference type="Proteomes" id="UP000243459"/>
    </source>
</evidence>
<dbReference type="AlphaFoldDB" id="A0A5P1F608"/>